<evidence type="ECO:0000259" key="6">
    <source>
        <dbReference type="PROSITE" id="PS50110"/>
    </source>
</evidence>
<dbReference type="PANTHER" id="PTHR44218">
    <property type="entry name" value="PROTEIN SPA1-RELATED 2"/>
    <property type="match status" value="1"/>
</dbReference>
<sequence>MAATTHSSTVHVLLVDDAGLLRRCQYQVTTASSGREAMALLERGTQFNLLLTDVMMPDVDGPTLLHFVRNNPLYAEMPVVMMSSNEHADMVMNCIRLGAEDYIIKPVTNKAVKHMWAHVWRRKQRYQMVPRFENGREVDEEREFEAAAMEELRGGVDLEAGMLPVPETEEYSSDGESDDDEARRGDAAAEFYAMEYANTSGGWEGGTDFGSGAFYTLVPIRPRWRVTFPGAAGSSASDGGCPMGHHARGGRVGKRAKVRGGTCPFAAAGGGTNARDPDAKMDAVHEVPDEEEDAATAAAAAADGRAAPARATATHDPLVVTDEMTGVAKRLVPVPPMRNLTDGRRTLREWIDLANRDGLGLVERRDALHVLGRAASLLASHHDRGMLLGAMRPSALTISPQGEVGIAPPRPTTPPRTNPCSAGAAAVRGARRKARRAWATSNARRDGDEREPGAGMMNPDEDEDDVVDADDEYDEMMDSDDDEIGGEMRVPSPCGGFAAGAGGDANESLYVSPEEKTAAAFGAEGEAFGGWRPSASSECFALGVLMVELCWPDVAASAVGDVGKLLRAVLRPDGDGAAELARDPTESAIARQLLQPVPGNRPTASQVAALLTKYASEIEDAAAAASGWATTREMGAAVERRRAELIALADFLRRHREARVREAQGHRVRSALLAHALRQLVGPADAQAAVGRRGMGTLSVGGGGGRRNSGDGRPSRQNSVDGVGANVLSRQPSFEGPGPSERRGVSFDLPRGGLGLGLGSSSTLGFPGANAAASRRPRRGSNDGSGDALELGGGGSGRSSMDAEDGGAGPPAMATATTALTTVAGADRALGNGRSFSANDLTALDASASAAKAVGAGLKPASELDDEAFNALEEDFFDACARAIAPIARKYANATKAASLEPSVVVTGSSFTALANASAHSTAIELKRAAGAEAARDAGIALAGAMDGFGADLARCVRRTTLNVVADVSIGHVHSFGEMVCSTGWDRDGEYIATGGISKRLRVFEVAVVTELGAAVHCPVSEIKTNSKLSSLAWNPYIKHGLASADYDGSVHLWDADRGVLTSEFNEHRKRAWSLDYSQLDPTRLVSGSDDGTVRVWSISQATSVSCIRQRANVCSVQFSPVNANVVAFGSADYKIYAYDLRHTSRPLVTLSGHKKAVSYVRWMGGDLIVSASTDNTLKLWDVKRGMVGDKNEFASGTGGGLFDPGSERSACSRTFRGHLNQKNFVGMSVARDGHIACGSEDNTVCLYTRSVPSPITTQSLATCSAFNNPSSGGCGLGGGERGLGGGGGDAGAGAAGGGDKTGLFVSSVAWSPDGRRLVAANSCGAVKIMEVTN</sequence>
<dbReference type="InterPro" id="IPR020472">
    <property type="entry name" value="WD40_PAC1"/>
</dbReference>
<organism evidence="8">
    <name type="scientific">Micromonas pusilla (strain CCMP1545)</name>
    <name type="common">Picoplanktonic green alga</name>
    <dbReference type="NCBI Taxonomy" id="564608"/>
    <lineage>
        <taxon>Eukaryota</taxon>
        <taxon>Viridiplantae</taxon>
        <taxon>Chlorophyta</taxon>
        <taxon>Mamiellophyceae</taxon>
        <taxon>Mamiellales</taxon>
        <taxon>Mamiellaceae</taxon>
        <taxon>Micromonas</taxon>
    </lineage>
</organism>
<feature type="compositionally biased region" description="Basic and acidic residues" evidence="5">
    <location>
        <begin position="443"/>
        <end position="452"/>
    </location>
</feature>
<dbReference type="eggNOG" id="KOG1601">
    <property type="taxonomic scope" value="Eukaryota"/>
</dbReference>
<dbReference type="SUPFAM" id="SSF52172">
    <property type="entry name" value="CheY-like"/>
    <property type="match status" value="1"/>
</dbReference>
<dbReference type="SMART" id="SM00448">
    <property type="entry name" value="REC"/>
    <property type="match status" value="1"/>
</dbReference>
<dbReference type="InterPro" id="IPR011006">
    <property type="entry name" value="CheY-like_superfamily"/>
</dbReference>
<dbReference type="PRINTS" id="PR00320">
    <property type="entry name" value="GPROTEINBRPT"/>
</dbReference>
<feature type="region of interest" description="Disordered" evidence="5">
    <location>
        <begin position="435"/>
        <end position="466"/>
    </location>
</feature>
<proteinExistence type="predicted"/>
<dbReference type="OMA" id="VLMVELC"/>
<keyword evidence="8" id="KW-1185">Reference proteome</keyword>
<gene>
    <name evidence="7" type="ORF">MICPUCDRAFT_50551</name>
</gene>
<accession>C1MIF8</accession>
<dbReference type="PROSITE" id="PS50082">
    <property type="entry name" value="WD_REPEATS_2"/>
    <property type="match status" value="2"/>
</dbReference>
<dbReference type="GO" id="GO:0009640">
    <property type="term" value="P:photomorphogenesis"/>
    <property type="evidence" value="ECO:0007669"/>
    <property type="project" value="InterPro"/>
</dbReference>
<evidence type="ECO:0000256" key="4">
    <source>
        <dbReference type="PROSITE-ProRule" id="PRU00221"/>
    </source>
</evidence>
<evidence type="ECO:0000313" key="7">
    <source>
        <dbReference type="EMBL" id="EEH60374.1"/>
    </source>
</evidence>
<dbReference type="RefSeq" id="XP_003055122.1">
    <property type="nucleotide sequence ID" value="XM_003055076.1"/>
</dbReference>
<keyword evidence="1 4" id="KW-0853">WD repeat</keyword>
<dbReference type="InterPro" id="IPR036322">
    <property type="entry name" value="WD40_repeat_dom_sf"/>
</dbReference>
<dbReference type="STRING" id="564608.C1MIF8"/>
<evidence type="ECO:0000256" key="3">
    <source>
        <dbReference type="PROSITE-ProRule" id="PRU00169"/>
    </source>
</evidence>
<dbReference type="EMBL" id="GG663735">
    <property type="protein sequence ID" value="EEH60374.1"/>
    <property type="molecule type" value="Genomic_DNA"/>
</dbReference>
<reference evidence="7 8" key="1">
    <citation type="journal article" date="2009" name="Science">
        <title>Green evolution and dynamic adaptations revealed by genomes of the marine picoeukaryotes Micromonas.</title>
        <authorList>
            <person name="Worden A.Z."/>
            <person name="Lee J.H."/>
            <person name="Mock T."/>
            <person name="Rouze P."/>
            <person name="Simmons M.P."/>
            <person name="Aerts A.L."/>
            <person name="Allen A.E."/>
            <person name="Cuvelier M.L."/>
            <person name="Derelle E."/>
            <person name="Everett M.V."/>
            <person name="Foulon E."/>
            <person name="Grimwood J."/>
            <person name="Gundlach H."/>
            <person name="Henrissat B."/>
            <person name="Napoli C."/>
            <person name="McDonald S.M."/>
            <person name="Parker M.S."/>
            <person name="Rombauts S."/>
            <person name="Salamov A."/>
            <person name="Von Dassow P."/>
            <person name="Badger J.H."/>
            <person name="Coutinho P.M."/>
            <person name="Demir E."/>
            <person name="Dubchak I."/>
            <person name="Gentemann C."/>
            <person name="Eikrem W."/>
            <person name="Gready J.E."/>
            <person name="John U."/>
            <person name="Lanier W."/>
            <person name="Lindquist E.A."/>
            <person name="Lucas S."/>
            <person name="Mayer K.F."/>
            <person name="Moreau H."/>
            <person name="Not F."/>
            <person name="Otillar R."/>
            <person name="Panaud O."/>
            <person name="Pangilinan J."/>
            <person name="Paulsen I."/>
            <person name="Piegu B."/>
            <person name="Poliakov A."/>
            <person name="Robbens S."/>
            <person name="Schmutz J."/>
            <person name="Toulza E."/>
            <person name="Wyss T."/>
            <person name="Zelensky A."/>
            <person name="Zhou K."/>
            <person name="Armbrust E.V."/>
            <person name="Bhattacharya D."/>
            <person name="Goodenough U.W."/>
            <person name="Van de Peer Y."/>
            <person name="Grigoriev I.V."/>
        </authorList>
    </citation>
    <scope>NUCLEOTIDE SEQUENCE [LARGE SCALE GENOMIC DNA]</scope>
    <source>
        <strain evidence="7 8">CCMP1545</strain>
    </source>
</reference>
<dbReference type="GO" id="GO:0000160">
    <property type="term" value="P:phosphorelay signal transduction system"/>
    <property type="evidence" value="ECO:0007669"/>
    <property type="project" value="InterPro"/>
</dbReference>
<keyword evidence="3" id="KW-0597">Phosphoprotein</keyword>
<dbReference type="PROSITE" id="PS00678">
    <property type="entry name" value="WD_REPEATS_1"/>
    <property type="match status" value="1"/>
</dbReference>
<feature type="modified residue" description="4-aspartylphosphate" evidence="3">
    <location>
        <position position="53"/>
    </location>
</feature>
<dbReference type="InterPro" id="IPR044630">
    <property type="entry name" value="SPA1/2/3/4"/>
</dbReference>
<dbReference type="InterPro" id="IPR019775">
    <property type="entry name" value="WD40_repeat_CS"/>
</dbReference>
<dbReference type="SUPFAM" id="SSF50978">
    <property type="entry name" value="WD40 repeat-like"/>
    <property type="match status" value="1"/>
</dbReference>
<dbReference type="PANTHER" id="PTHR44218:SF6">
    <property type="entry name" value="PROTEIN SUPPRESSOR OF PHYA-105 1"/>
    <property type="match status" value="1"/>
</dbReference>
<dbReference type="Pfam" id="PF00072">
    <property type="entry name" value="Response_reg"/>
    <property type="match status" value="1"/>
</dbReference>
<feature type="region of interest" description="Disordered" evidence="5">
    <location>
        <begin position="232"/>
        <end position="256"/>
    </location>
</feature>
<feature type="region of interest" description="Disordered" evidence="5">
    <location>
        <begin position="692"/>
        <end position="811"/>
    </location>
</feature>
<dbReference type="KEGG" id="mpp:MICPUCDRAFT_50551"/>
<dbReference type="OrthoDB" id="498170at2759"/>
<dbReference type="InterPro" id="IPR001789">
    <property type="entry name" value="Sig_transdc_resp-reg_receiver"/>
</dbReference>
<evidence type="ECO:0000256" key="5">
    <source>
        <dbReference type="SAM" id="MobiDB-lite"/>
    </source>
</evidence>
<feature type="repeat" description="WD" evidence="4">
    <location>
        <begin position="1065"/>
        <end position="1107"/>
    </location>
</feature>
<feature type="compositionally biased region" description="Basic residues" evidence="5">
    <location>
        <begin position="245"/>
        <end position="256"/>
    </location>
</feature>
<dbReference type="Pfam" id="PF00400">
    <property type="entry name" value="WD40"/>
    <property type="match status" value="5"/>
</dbReference>
<dbReference type="InterPro" id="IPR015943">
    <property type="entry name" value="WD40/YVTN_repeat-like_dom_sf"/>
</dbReference>
<dbReference type="SMART" id="SM00320">
    <property type="entry name" value="WD40"/>
    <property type="match status" value="7"/>
</dbReference>
<dbReference type="Gene3D" id="3.40.50.2300">
    <property type="match status" value="1"/>
</dbReference>
<dbReference type="PROSITE" id="PS50110">
    <property type="entry name" value="RESPONSE_REGULATORY"/>
    <property type="match status" value="1"/>
</dbReference>
<dbReference type="CDD" id="cd00200">
    <property type="entry name" value="WD40"/>
    <property type="match status" value="1"/>
</dbReference>
<name>C1MIF8_MICPC</name>
<dbReference type="InterPro" id="IPR001680">
    <property type="entry name" value="WD40_rpt"/>
</dbReference>
<evidence type="ECO:0000256" key="2">
    <source>
        <dbReference type="ARBA" id="ARBA00022737"/>
    </source>
</evidence>
<dbReference type="PROSITE" id="PS50294">
    <property type="entry name" value="WD_REPEATS_REGION"/>
    <property type="match status" value="2"/>
</dbReference>
<dbReference type="GeneID" id="9681215"/>
<feature type="domain" description="Response regulatory" evidence="6">
    <location>
        <begin position="3"/>
        <end position="120"/>
    </location>
</feature>
<dbReference type="Gene3D" id="2.130.10.10">
    <property type="entry name" value="YVTN repeat-like/Quinoprotein amine dehydrogenase"/>
    <property type="match status" value="1"/>
</dbReference>
<evidence type="ECO:0000313" key="8">
    <source>
        <dbReference type="Proteomes" id="UP000001876"/>
    </source>
</evidence>
<evidence type="ECO:0000256" key="1">
    <source>
        <dbReference type="ARBA" id="ARBA00022574"/>
    </source>
</evidence>
<keyword evidence="2" id="KW-0677">Repeat</keyword>
<dbReference type="Proteomes" id="UP000001876">
    <property type="component" value="Unassembled WGS sequence"/>
</dbReference>
<protein>
    <submittedName>
        <fullName evidence="7">Response regulator receiver/WD40 domain fusion protein</fullName>
    </submittedName>
</protein>
<feature type="repeat" description="WD" evidence="4">
    <location>
        <begin position="1151"/>
        <end position="1186"/>
    </location>
</feature>